<evidence type="ECO:0000259" key="13">
    <source>
        <dbReference type="PROSITE" id="PS50958"/>
    </source>
</evidence>
<keyword evidence="5 12" id="KW-0479">Metal-binding</keyword>
<feature type="domain" description="SMB" evidence="13">
    <location>
        <begin position="14"/>
        <end position="56"/>
    </location>
</feature>
<dbReference type="PANTHER" id="PTHR12439:SF42">
    <property type="entry name" value="ENDORIBONUCLEASE-RELATED"/>
    <property type="match status" value="1"/>
</dbReference>
<comment type="caution">
    <text evidence="15">The sequence shown here is derived from an EMBL/GenBank/DDBJ whole genome shotgun (WGS) entry which is preliminary data.</text>
</comment>
<dbReference type="CDD" id="cd21159">
    <property type="entry name" value="XendoU"/>
    <property type="match status" value="1"/>
</dbReference>
<keyword evidence="6 12" id="KW-0255">Endonuclease</keyword>
<keyword evidence="10 12" id="KW-0464">Manganese</keyword>
<keyword evidence="9" id="KW-1015">Disulfide bond</keyword>
<dbReference type="GO" id="GO:0016829">
    <property type="term" value="F:lyase activity"/>
    <property type="evidence" value="ECO:0007669"/>
    <property type="project" value="UniProtKB-KW"/>
</dbReference>
<dbReference type="Pfam" id="PF09412">
    <property type="entry name" value="XendoU"/>
    <property type="match status" value="1"/>
</dbReference>
<comment type="catalytic activity">
    <reaction evidence="12">
        <text>ribonucleotidyl-uridine-RNA = a 5'-end dephospho-uridine-RNA + a 3'-end 2',3'-cyclophospho-ribonucleotide-RNA</text>
        <dbReference type="Rhea" id="RHEA:67792"/>
        <dbReference type="Rhea" id="RHEA-COMP:10464"/>
        <dbReference type="Rhea" id="RHEA-COMP:17354"/>
        <dbReference type="Rhea" id="RHEA-COMP:17356"/>
        <dbReference type="ChEBI" id="CHEBI:83064"/>
        <dbReference type="ChEBI" id="CHEBI:173117"/>
        <dbReference type="ChEBI" id="CHEBI:173224"/>
    </reaction>
</comment>
<keyword evidence="11" id="KW-0456">Lyase</keyword>
<name>A0AAV3ZZH0_9GAST</name>
<dbReference type="PROSITE" id="PS50958">
    <property type="entry name" value="SMB_2"/>
    <property type="match status" value="1"/>
</dbReference>
<evidence type="ECO:0000256" key="9">
    <source>
        <dbReference type="ARBA" id="ARBA00023157"/>
    </source>
</evidence>
<keyword evidence="4 12" id="KW-0540">Nuclease</keyword>
<keyword evidence="8 12" id="KW-0694">RNA-binding</keyword>
<dbReference type="EMBL" id="BLXT01003739">
    <property type="protein sequence ID" value="GFO04376.1"/>
    <property type="molecule type" value="Genomic_DNA"/>
</dbReference>
<dbReference type="SUPFAM" id="SSF90188">
    <property type="entry name" value="Somatomedin B domain"/>
    <property type="match status" value="1"/>
</dbReference>
<evidence type="ECO:0000256" key="10">
    <source>
        <dbReference type="ARBA" id="ARBA00023211"/>
    </source>
</evidence>
<comment type="similarity">
    <text evidence="2 12">Belongs to the ENDOU family.</text>
</comment>
<evidence type="ECO:0000256" key="7">
    <source>
        <dbReference type="ARBA" id="ARBA00022801"/>
    </source>
</evidence>
<dbReference type="EC" id="4.6.1.-" evidence="12"/>
<evidence type="ECO:0000256" key="8">
    <source>
        <dbReference type="ARBA" id="ARBA00022884"/>
    </source>
</evidence>
<dbReference type="SMART" id="SM00201">
    <property type="entry name" value="SO"/>
    <property type="match status" value="1"/>
</dbReference>
<dbReference type="SUPFAM" id="SSF142877">
    <property type="entry name" value="EndoU-like"/>
    <property type="match status" value="1"/>
</dbReference>
<dbReference type="PROSITE" id="PS00524">
    <property type="entry name" value="SMB_1"/>
    <property type="match status" value="1"/>
</dbReference>
<proteinExistence type="inferred from homology"/>
<sequence>MTGNVATTNNGFFPDDSCQGRCDSPLDKSKTCQCNSACVNYNDCCWDYSTLCLKGSSPQTCQDFDDVTSQLWSTDADRLPTDAVRVNYQADMGYTTFADKASQKLFSYVDQTRLTSQMYSTYMALLNNYDPDKYDLETVTSHEKQEEEAFLDAILSTRPLAILYEFLLCKNKVQDKSDMRTLLRRLWFEVYSRGSGSSVHDTSGFEHVMVGEYKSFDTVSGLHYWLAFYEKELRGQINYYGRTCRTQTNTACVAFEWDNRTKKTSSFFLRSSPAFDIAIYTLCFIMYPDADCPVVIDGSNLKLQTYSKDGHVATVYIK</sequence>
<feature type="domain" description="EndoU" evidence="14">
    <location>
        <begin position="60"/>
        <end position="318"/>
    </location>
</feature>
<dbReference type="AlphaFoldDB" id="A0AAV3ZZH0"/>
<dbReference type="Gene3D" id="4.10.410.20">
    <property type="match status" value="1"/>
</dbReference>
<dbReference type="InterPro" id="IPR037227">
    <property type="entry name" value="EndoU-like"/>
</dbReference>
<keyword evidence="7 12" id="KW-0378">Hydrolase</keyword>
<evidence type="ECO:0000313" key="15">
    <source>
        <dbReference type="EMBL" id="GFO04376.1"/>
    </source>
</evidence>
<comment type="subunit">
    <text evidence="3 12">Monomer.</text>
</comment>
<evidence type="ECO:0000313" key="16">
    <source>
        <dbReference type="Proteomes" id="UP000735302"/>
    </source>
</evidence>
<protein>
    <recommendedName>
        <fullName evidence="12">Uridylate-specific endoribonuclease</fullName>
        <ecNumber evidence="12">4.6.1.-</ecNumber>
    </recommendedName>
</protein>
<dbReference type="GO" id="GO:0016787">
    <property type="term" value="F:hydrolase activity"/>
    <property type="evidence" value="ECO:0007669"/>
    <property type="project" value="UniProtKB-KW"/>
</dbReference>
<dbReference type="InterPro" id="IPR001212">
    <property type="entry name" value="Somatomedin_B_dom"/>
</dbReference>
<dbReference type="GO" id="GO:0046872">
    <property type="term" value="F:metal ion binding"/>
    <property type="evidence" value="ECO:0007669"/>
    <property type="project" value="UniProtKB-UniRule"/>
</dbReference>
<dbReference type="InterPro" id="IPR036024">
    <property type="entry name" value="Somatomedin_B-like_dom_sf"/>
</dbReference>
<gene>
    <name evidence="15" type="ORF">PoB_003088100</name>
</gene>
<dbReference type="Proteomes" id="UP000735302">
    <property type="component" value="Unassembled WGS sequence"/>
</dbReference>
<dbReference type="Pfam" id="PF01033">
    <property type="entry name" value="Somatomedin_B"/>
    <property type="match status" value="1"/>
</dbReference>
<evidence type="ECO:0000256" key="3">
    <source>
        <dbReference type="ARBA" id="ARBA00011245"/>
    </source>
</evidence>
<dbReference type="GO" id="GO:0003723">
    <property type="term" value="F:RNA binding"/>
    <property type="evidence" value="ECO:0007669"/>
    <property type="project" value="UniProtKB-UniRule"/>
</dbReference>
<dbReference type="PANTHER" id="PTHR12439">
    <property type="entry name" value="PLACENTAL PROTEIN 11-RELATED"/>
    <property type="match status" value="1"/>
</dbReference>
<evidence type="ECO:0000256" key="11">
    <source>
        <dbReference type="ARBA" id="ARBA00023239"/>
    </source>
</evidence>
<dbReference type="InterPro" id="IPR039787">
    <property type="entry name" value="ENDOU"/>
</dbReference>
<evidence type="ECO:0000256" key="6">
    <source>
        <dbReference type="ARBA" id="ARBA00022759"/>
    </source>
</evidence>
<evidence type="ECO:0000256" key="1">
    <source>
        <dbReference type="ARBA" id="ARBA00001936"/>
    </source>
</evidence>
<evidence type="ECO:0000256" key="5">
    <source>
        <dbReference type="ARBA" id="ARBA00022723"/>
    </source>
</evidence>
<evidence type="ECO:0000256" key="2">
    <source>
        <dbReference type="ARBA" id="ARBA00010168"/>
    </source>
</evidence>
<evidence type="ECO:0000256" key="12">
    <source>
        <dbReference type="RuleBase" id="RU367085"/>
    </source>
</evidence>
<keyword evidence="16" id="KW-1185">Reference proteome</keyword>
<dbReference type="InterPro" id="IPR018998">
    <property type="entry name" value="EndoU_C"/>
</dbReference>
<dbReference type="GO" id="GO:0004521">
    <property type="term" value="F:RNA endonuclease activity"/>
    <property type="evidence" value="ECO:0007669"/>
    <property type="project" value="UniProtKB-UniRule"/>
</dbReference>
<reference evidence="15 16" key="1">
    <citation type="journal article" date="2021" name="Elife">
        <title>Chloroplast acquisition without the gene transfer in kleptoplastic sea slugs, Plakobranchus ocellatus.</title>
        <authorList>
            <person name="Maeda T."/>
            <person name="Takahashi S."/>
            <person name="Yoshida T."/>
            <person name="Shimamura S."/>
            <person name="Takaki Y."/>
            <person name="Nagai Y."/>
            <person name="Toyoda A."/>
            <person name="Suzuki Y."/>
            <person name="Arimoto A."/>
            <person name="Ishii H."/>
            <person name="Satoh N."/>
            <person name="Nishiyama T."/>
            <person name="Hasebe M."/>
            <person name="Maruyama T."/>
            <person name="Minagawa J."/>
            <person name="Obokata J."/>
            <person name="Shigenobu S."/>
        </authorList>
    </citation>
    <scope>NUCLEOTIDE SEQUENCE [LARGE SCALE GENOMIC DNA]</scope>
</reference>
<evidence type="ECO:0000256" key="4">
    <source>
        <dbReference type="ARBA" id="ARBA00022722"/>
    </source>
</evidence>
<evidence type="ECO:0000259" key="14">
    <source>
        <dbReference type="PROSITE" id="PS51959"/>
    </source>
</evidence>
<organism evidence="15 16">
    <name type="scientific">Plakobranchus ocellatus</name>
    <dbReference type="NCBI Taxonomy" id="259542"/>
    <lineage>
        <taxon>Eukaryota</taxon>
        <taxon>Metazoa</taxon>
        <taxon>Spiralia</taxon>
        <taxon>Lophotrochozoa</taxon>
        <taxon>Mollusca</taxon>
        <taxon>Gastropoda</taxon>
        <taxon>Heterobranchia</taxon>
        <taxon>Euthyneura</taxon>
        <taxon>Panpulmonata</taxon>
        <taxon>Sacoglossa</taxon>
        <taxon>Placobranchoidea</taxon>
        <taxon>Plakobranchidae</taxon>
        <taxon>Plakobranchus</taxon>
    </lineage>
</organism>
<dbReference type="PROSITE" id="PS51959">
    <property type="entry name" value="ENDOU"/>
    <property type="match status" value="1"/>
</dbReference>
<accession>A0AAV3ZZH0</accession>
<comment type="cofactor">
    <cofactor evidence="1 12">
        <name>Mn(2+)</name>
        <dbReference type="ChEBI" id="CHEBI:29035"/>
    </cofactor>
</comment>